<accession>A0AAV4VUN2</accession>
<gene>
    <name evidence="2" type="primary">AVEN_53217_1</name>
    <name evidence="2" type="ORF">CDAR_493951</name>
</gene>
<reference evidence="2 3" key="1">
    <citation type="submission" date="2021-06" db="EMBL/GenBank/DDBJ databases">
        <title>Caerostris darwini draft genome.</title>
        <authorList>
            <person name="Kono N."/>
            <person name="Arakawa K."/>
        </authorList>
    </citation>
    <scope>NUCLEOTIDE SEQUENCE [LARGE SCALE GENOMIC DNA]</scope>
</reference>
<dbReference type="Proteomes" id="UP001054837">
    <property type="component" value="Unassembled WGS sequence"/>
</dbReference>
<dbReference type="EMBL" id="BPLQ01013610">
    <property type="protein sequence ID" value="GIY73454.1"/>
    <property type="molecule type" value="Genomic_DNA"/>
</dbReference>
<dbReference type="AlphaFoldDB" id="A0AAV4VUN2"/>
<proteinExistence type="predicted"/>
<sequence>MMLSFPDNPKTRRIGTSHSHDTQVMELDQYSVLFKGSPVGNFQRLNIDDVNADFCVLEEGDQRTVNEYFAAKGAEKIKEVCADRSKKEQCMRIKSTAECVSELLERYVATGKCETIVKEINPMAE</sequence>
<evidence type="ECO:0000256" key="1">
    <source>
        <dbReference type="SAM" id="MobiDB-lite"/>
    </source>
</evidence>
<protein>
    <submittedName>
        <fullName evidence="2">Uncharacterized protein</fullName>
    </submittedName>
</protein>
<comment type="caution">
    <text evidence="2">The sequence shown here is derived from an EMBL/GenBank/DDBJ whole genome shotgun (WGS) entry which is preliminary data.</text>
</comment>
<organism evidence="2 3">
    <name type="scientific">Caerostris darwini</name>
    <dbReference type="NCBI Taxonomy" id="1538125"/>
    <lineage>
        <taxon>Eukaryota</taxon>
        <taxon>Metazoa</taxon>
        <taxon>Ecdysozoa</taxon>
        <taxon>Arthropoda</taxon>
        <taxon>Chelicerata</taxon>
        <taxon>Arachnida</taxon>
        <taxon>Araneae</taxon>
        <taxon>Araneomorphae</taxon>
        <taxon>Entelegynae</taxon>
        <taxon>Araneoidea</taxon>
        <taxon>Araneidae</taxon>
        <taxon>Caerostris</taxon>
    </lineage>
</organism>
<evidence type="ECO:0000313" key="2">
    <source>
        <dbReference type="EMBL" id="GIY73454.1"/>
    </source>
</evidence>
<name>A0AAV4VUN2_9ARAC</name>
<feature type="region of interest" description="Disordered" evidence="1">
    <location>
        <begin position="1"/>
        <end position="20"/>
    </location>
</feature>
<keyword evidence="3" id="KW-1185">Reference proteome</keyword>
<evidence type="ECO:0000313" key="3">
    <source>
        <dbReference type="Proteomes" id="UP001054837"/>
    </source>
</evidence>